<evidence type="ECO:0000313" key="5">
    <source>
        <dbReference type="Proteomes" id="UP001226160"/>
    </source>
</evidence>
<reference evidence="4" key="1">
    <citation type="submission" date="2023-05" db="EMBL/GenBank/DDBJ databases">
        <title>Metabolic capabilities are highly conserved among human nasal-associated Corynebacterium species in pangenomic analyses.</title>
        <authorList>
            <person name="Tran T.H."/>
            <person name="Roberts A.Q."/>
            <person name="Escapa I.F."/>
            <person name="Gao W."/>
            <person name="Conlan S."/>
            <person name="Kong H."/>
            <person name="Segre J.A."/>
            <person name="Kelly M.S."/>
            <person name="Lemon K.P."/>
        </authorList>
    </citation>
    <scope>NUCLEOTIDE SEQUENCE</scope>
    <source>
        <strain evidence="4">KPL2654</strain>
    </source>
</reference>
<comment type="caution">
    <text evidence="4">The sequence shown here is derived from an EMBL/GenBank/DDBJ whole genome shotgun (WGS) entry which is preliminary data.</text>
</comment>
<dbReference type="RefSeq" id="WP_284589445.1">
    <property type="nucleotide sequence ID" value="NZ_JASNVP010000002.1"/>
</dbReference>
<dbReference type="AlphaFoldDB" id="A0AAP4BTV3"/>
<evidence type="ECO:0000256" key="1">
    <source>
        <dbReference type="SAM" id="MobiDB-lite"/>
    </source>
</evidence>
<keyword evidence="2" id="KW-0812">Transmembrane</keyword>
<feature type="domain" description="Protein G-related albumin-binding (GA) module" evidence="3">
    <location>
        <begin position="138"/>
        <end position="189"/>
    </location>
</feature>
<feature type="transmembrane region" description="Helical" evidence="2">
    <location>
        <begin position="291"/>
        <end position="313"/>
    </location>
</feature>
<evidence type="ECO:0000313" key="4">
    <source>
        <dbReference type="EMBL" id="MDK4325204.1"/>
    </source>
</evidence>
<dbReference type="EMBL" id="JASNVP010000002">
    <property type="protein sequence ID" value="MDK4325204.1"/>
    <property type="molecule type" value="Genomic_DNA"/>
</dbReference>
<protein>
    <recommendedName>
        <fullName evidence="3">Protein G-related albumin-binding (GA) module domain-containing protein</fullName>
    </recommendedName>
</protein>
<keyword evidence="2" id="KW-0472">Membrane</keyword>
<dbReference type="InterPro" id="IPR002988">
    <property type="entry name" value="GA_module"/>
</dbReference>
<organism evidence="4 5">
    <name type="scientific">Corynebacterium propinquum</name>
    <dbReference type="NCBI Taxonomy" id="43769"/>
    <lineage>
        <taxon>Bacteria</taxon>
        <taxon>Bacillati</taxon>
        <taxon>Actinomycetota</taxon>
        <taxon>Actinomycetes</taxon>
        <taxon>Mycobacteriales</taxon>
        <taxon>Corynebacteriaceae</taxon>
        <taxon>Corynebacterium</taxon>
    </lineage>
</organism>
<dbReference type="Proteomes" id="UP001226160">
    <property type="component" value="Unassembled WGS sequence"/>
</dbReference>
<proteinExistence type="predicted"/>
<feature type="region of interest" description="Disordered" evidence="1">
    <location>
        <begin position="252"/>
        <end position="282"/>
    </location>
</feature>
<keyword evidence="2" id="KW-1133">Transmembrane helix</keyword>
<gene>
    <name evidence="4" type="ORF">QPX54_01555</name>
</gene>
<dbReference type="Pfam" id="PF01468">
    <property type="entry name" value="GA"/>
    <property type="match status" value="3"/>
</dbReference>
<accession>A0AAP4BTV3</accession>
<name>A0AAP4BTV3_9CORY</name>
<feature type="domain" description="Protein G-related albumin-binding (GA) module" evidence="3">
    <location>
        <begin position="39"/>
        <end position="91"/>
    </location>
</feature>
<evidence type="ECO:0000259" key="3">
    <source>
        <dbReference type="Pfam" id="PF01468"/>
    </source>
</evidence>
<sequence length="337" mass="35981">MIQSVLEANANSVEDPNKAALTAEDLAFPFAQHRDEVAEDLIEAKRAGVAAVDGAQHLSDGQKTAYKAAIEAAASDSQIDELVYAALDANDLEAGYAKIFAQLGLTENPGFSPNEKKWTSEDFANSFKQHAANEEAKDLQEVRDAGSAAVDGIYDLTENQKSAYKKQIAAAGSEDAVSEIVFAALDLADKQGAQEAGQDTVAAEKTRVLKVFEGFSNLTDQQKADFKKKVDEANTVAYLQVLVEMAAQLNAKQSEQAGSPEPKPSDDTISEETESPAKPSSEFGFSNIAKGLFGATAILGVIGIVFGGVAHAIKHFPGFEHVHNQVRETLAKFGIRF</sequence>
<evidence type="ECO:0000256" key="2">
    <source>
        <dbReference type="SAM" id="Phobius"/>
    </source>
</evidence>
<dbReference type="Gene3D" id="1.20.5.420">
    <property type="entry name" value="Immunoglobulin FC, subunit C"/>
    <property type="match status" value="3"/>
</dbReference>
<feature type="domain" description="Protein G-related albumin-binding (GA) module" evidence="3">
    <location>
        <begin position="202"/>
        <end position="251"/>
    </location>
</feature>